<dbReference type="OrthoDB" id="669809at2"/>
<dbReference type="RefSeq" id="WP_091156919.1">
    <property type="nucleotide sequence ID" value="NZ_FNAI01000023.1"/>
</dbReference>
<evidence type="ECO:0000313" key="8">
    <source>
        <dbReference type="Proteomes" id="UP000199072"/>
    </source>
</evidence>
<dbReference type="EMBL" id="FNAI01000023">
    <property type="protein sequence ID" value="SDF65504.1"/>
    <property type="molecule type" value="Genomic_DNA"/>
</dbReference>
<keyword evidence="8" id="KW-1185">Reference proteome</keyword>
<dbReference type="Proteomes" id="UP000199072">
    <property type="component" value="Unassembled WGS sequence"/>
</dbReference>
<keyword evidence="3 4" id="KW-0413">Isomerase</keyword>
<dbReference type="PROSITE" id="PS50059">
    <property type="entry name" value="FKBP_PPIASE"/>
    <property type="match status" value="1"/>
</dbReference>
<dbReference type="Gene3D" id="3.10.50.40">
    <property type="match status" value="1"/>
</dbReference>
<evidence type="ECO:0000256" key="5">
    <source>
        <dbReference type="RuleBase" id="RU003915"/>
    </source>
</evidence>
<keyword evidence="2 4" id="KW-0697">Rotamase</keyword>
<reference evidence="7 8" key="1">
    <citation type="submission" date="2016-10" db="EMBL/GenBank/DDBJ databases">
        <authorList>
            <person name="de Groot N.N."/>
        </authorList>
    </citation>
    <scope>NUCLEOTIDE SEQUENCE [LARGE SCALE GENOMIC DNA]</scope>
    <source>
        <strain evidence="7 8">47C3B</strain>
    </source>
</reference>
<dbReference type="EC" id="5.2.1.8" evidence="5"/>
<dbReference type="InterPro" id="IPR050689">
    <property type="entry name" value="FKBP-type_PPIase"/>
</dbReference>
<dbReference type="STRING" id="1391627.SAMN05216464_12326"/>
<evidence type="ECO:0000256" key="2">
    <source>
        <dbReference type="ARBA" id="ARBA00023110"/>
    </source>
</evidence>
<organism evidence="7 8">
    <name type="scientific">Mucilaginibacter pineti</name>
    <dbReference type="NCBI Taxonomy" id="1391627"/>
    <lineage>
        <taxon>Bacteria</taxon>
        <taxon>Pseudomonadati</taxon>
        <taxon>Bacteroidota</taxon>
        <taxon>Sphingobacteriia</taxon>
        <taxon>Sphingobacteriales</taxon>
        <taxon>Sphingobacteriaceae</taxon>
        <taxon>Mucilaginibacter</taxon>
    </lineage>
</organism>
<proteinExistence type="inferred from homology"/>
<dbReference type="PANTHER" id="PTHR10516:SF443">
    <property type="entry name" value="FK506-BINDING PROTEIN 59-RELATED"/>
    <property type="match status" value="1"/>
</dbReference>
<dbReference type="GO" id="GO:0003755">
    <property type="term" value="F:peptidyl-prolyl cis-trans isomerase activity"/>
    <property type="evidence" value="ECO:0007669"/>
    <property type="project" value="UniProtKB-UniRule"/>
</dbReference>
<comment type="similarity">
    <text evidence="5">Belongs to the FKBP-type PPIase family.</text>
</comment>
<protein>
    <recommendedName>
        <fullName evidence="5">Peptidyl-prolyl cis-trans isomerase</fullName>
        <ecNumber evidence="5">5.2.1.8</ecNumber>
    </recommendedName>
</protein>
<comment type="catalytic activity">
    <reaction evidence="1 4 5">
        <text>[protein]-peptidylproline (omega=180) = [protein]-peptidylproline (omega=0)</text>
        <dbReference type="Rhea" id="RHEA:16237"/>
        <dbReference type="Rhea" id="RHEA-COMP:10747"/>
        <dbReference type="Rhea" id="RHEA-COMP:10748"/>
        <dbReference type="ChEBI" id="CHEBI:83833"/>
        <dbReference type="ChEBI" id="CHEBI:83834"/>
        <dbReference type="EC" id="5.2.1.8"/>
    </reaction>
</comment>
<sequence>MEKKLLLLFAAVAIIFSSCVKDSQSIVVGPKPVYDSLKYVAIDSASIATYLVNHPEISPVKDTLGMKYQIITEGTGVYPTLASSVTVDYTGKLLDGTQFGTATNYTNTLSLLIQGWRVIIPQLKVGTKFLLIIPSGLAYREADTVPNVPPNSVLIFTITLKASK</sequence>
<accession>A0A1G7MUS9</accession>
<gene>
    <name evidence="7" type="ORF">SAMN05216464_12326</name>
</gene>
<evidence type="ECO:0000256" key="3">
    <source>
        <dbReference type="ARBA" id="ARBA00023235"/>
    </source>
</evidence>
<evidence type="ECO:0000256" key="4">
    <source>
        <dbReference type="PROSITE-ProRule" id="PRU00277"/>
    </source>
</evidence>
<dbReference type="PANTHER" id="PTHR10516">
    <property type="entry name" value="PEPTIDYL-PROLYL CIS-TRANS ISOMERASE"/>
    <property type="match status" value="1"/>
</dbReference>
<dbReference type="PROSITE" id="PS51257">
    <property type="entry name" value="PROKAR_LIPOPROTEIN"/>
    <property type="match status" value="1"/>
</dbReference>
<dbReference type="InterPro" id="IPR001179">
    <property type="entry name" value="PPIase_FKBP_dom"/>
</dbReference>
<dbReference type="InterPro" id="IPR046357">
    <property type="entry name" value="PPIase_dom_sf"/>
</dbReference>
<name>A0A1G7MUS9_9SPHI</name>
<evidence type="ECO:0000256" key="1">
    <source>
        <dbReference type="ARBA" id="ARBA00000971"/>
    </source>
</evidence>
<dbReference type="Pfam" id="PF00254">
    <property type="entry name" value="FKBP_C"/>
    <property type="match status" value="1"/>
</dbReference>
<feature type="domain" description="PPIase FKBP-type" evidence="6">
    <location>
        <begin position="82"/>
        <end position="164"/>
    </location>
</feature>
<dbReference type="AlphaFoldDB" id="A0A1G7MUS9"/>
<evidence type="ECO:0000313" key="7">
    <source>
        <dbReference type="EMBL" id="SDF65504.1"/>
    </source>
</evidence>
<evidence type="ECO:0000259" key="6">
    <source>
        <dbReference type="PROSITE" id="PS50059"/>
    </source>
</evidence>
<dbReference type="SUPFAM" id="SSF54534">
    <property type="entry name" value="FKBP-like"/>
    <property type="match status" value="1"/>
</dbReference>